<keyword evidence="5" id="KW-0325">Glycoprotein</keyword>
<dbReference type="Proteomes" id="UP000585474">
    <property type="component" value="Unassembled WGS sequence"/>
</dbReference>
<keyword evidence="7" id="KW-1185">Reference proteome</keyword>
<dbReference type="InterPro" id="IPR003406">
    <property type="entry name" value="Glyco_trans_14"/>
</dbReference>
<evidence type="ECO:0000256" key="3">
    <source>
        <dbReference type="ARBA" id="ARBA00022679"/>
    </source>
</evidence>
<dbReference type="GO" id="GO:0016020">
    <property type="term" value="C:membrane"/>
    <property type="evidence" value="ECO:0007669"/>
    <property type="project" value="UniProtKB-SubCell"/>
</dbReference>
<organism evidence="6 7">
    <name type="scientific">Actinidia rufa</name>
    <dbReference type="NCBI Taxonomy" id="165716"/>
    <lineage>
        <taxon>Eukaryota</taxon>
        <taxon>Viridiplantae</taxon>
        <taxon>Streptophyta</taxon>
        <taxon>Embryophyta</taxon>
        <taxon>Tracheophyta</taxon>
        <taxon>Spermatophyta</taxon>
        <taxon>Magnoliopsida</taxon>
        <taxon>eudicotyledons</taxon>
        <taxon>Gunneridae</taxon>
        <taxon>Pentapetalae</taxon>
        <taxon>asterids</taxon>
        <taxon>Ericales</taxon>
        <taxon>Actinidiaceae</taxon>
        <taxon>Actinidia</taxon>
    </lineage>
</organism>
<dbReference type="PANTHER" id="PTHR45719:SF10">
    <property type="entry name" value="CORE-2_I-BRANCHING BETA-1,6-N-ACETYLGLUCOSAMINYLTRANSFERASE FAMILY PROTEIN"/>
    <property type="match status" value="1"/>
</dbReference>
<evidence type="ECO:0000256" key="2">
    <source>
        <dbReference type="ARBA" id="ARBA00022676"/>
    </source>
</evidence>
<comment type="caution">
    <text evidence="6">The sequence shown here is derived from an EMBL/GenBank/DDBJ whole genome shotgun (WGS) entry which is preliminary data.</text>
</comment>
<dbReference type="AlphaFoldDB" id="A0A7J0E6Y8"/>
<evidence type="ECO:0000256" key="5">
    <source>
        <dbReference type="ARBA" id="ARBA00023180"/>
    </source>
</evidence>
<dbReference type="GO" id="GO:0015020">
    <property type="term" value="F:glucuronosyltransferase activity"/>
    <property type="evidence" value="ECO:0007669"/>
    <property type="project" value="InterPro"/>
</dbReference>
<gene>
    <name evidence="6" type="ORF">Acr_01g0012360</name>
</gene>
<keyword evidence="2 6" id="KW-0328">Glycosyltransferase</keyword>
<keyword evidence="3 6" id="KW-0808">Transferase</keyword>
<dbReference type="Pfam" id="PF02485">
    <property type="entry name" value="Branch"/>
    <property type="match status" value="2"/>
</dbReference>
<dbReference type="OrthoDB" id="2019572at2759"/>
<proteinExistence type="predicted"/>
<sequence length="512" mass="56442">MQQNPHHPPPPAAARTATLYCMLATSLFSLLFLLSLSSSSPAPPPPLDPHLFPHRLLLIPHLASTAAPPSPPIPPSIGYLISGSNGDPGRILRLLLAVYHPRNHYLLHLDLSAPQADRDFLALTIHSSPIFRAAQNVNVIGKSDFAYPKGSSPLSSALHGASILLRISKNWDWFISLSASDYPLVTQDDLLHILSYLPRDLNFVNHTSYIGWREYEHAIPSQSRKLKPIIVDPGLYLLEKSEVYYATQKRELPNAFRLFMVWTGFGESWLGSVGLQQHSSSARAHLSPSASNAALACGHCPGSLLADQNGSERTRACVSVFDMWDIAATENSLHLSSHSFPLKGSSSAVLSREVVEFCILGTDNLPRTLLMYLSNMPSSASVYFPTLICNSQQFNRTIINHSLQFASFDAKQRPRNLKSEDFHNMVRSGAAFASPFLRDDPVLDRIDREILSRSPGKPVPGGWCLGDSNNTCDVWGNADILRPGPGARRLEKFVVNLLSVNGTFRSRQCIEE</sequence>
<protein>
    <submittedName>
        <fullName evidence="6">Core-2/I-branching beta-1,6-N-acetylglucosaminyltransferase family protein</fullName>
    </submittedName>
</protein>
<keyword evidence="4" id="KW-0472">Membrane</keyword>
<evidence type="ECO:0000313" key="7">
    <source>
        <dbReference type="Proteomes" id="UP000585474"/>
    </source>
</evidence>
<dbReference type="InterPro" id="IPR044610">
    <property type="entry name" value="GLCAT14A/B/C"/>
</dbReference>
<dbReference type="EMBL" id="BJWL01000001">
    <property type="protein sequence ID" value="GFY81427.1"/>
    <property type="molecule type" value="Genomic_DNA"/>
</dbReference>
<reference evidence="6 7" key="1">
    <citation type="submission" date="2019-07" db="EMBL/GenBank/DDBJ databases">
        <title>De Novo Assembly of kiwifruit Actinidia rufa.</title>
        <authorList>
            <person name="Sugita-Konishi S."/>
            <person name="Sato K."/>
            <person name="Mori E."/>
            <person name="Abe Y."/>
            <person name="Kisaki G."/>
            <person name="Hamano K."/>
            <person name="Suezawa K."/>
            <person name="Otani M."/>
            <person name="Fukuda T."/>
            <person name="Manabe T."/>
            <person name="Gomi K."/>
            <person name="Tabuchi M."/>
            <person name="Akimitsu K."/>
            <person name="Kataoka I."/>
        </authorList>
    </citation>
    <scope>NUCLEOTIDE SEQUENCE [LARGE SCALE GENOMIC DNA]</scope>
    <source>
        <strain evidence="7">cv. Fuchu</strain>
    </source>
</reference>
<evidence type="ECO:0000256" key="1">
    <source>
        <dbReference type="ARBA" id="ARBA00004606"/>
    </source>
</evidence>
<evidence type="ECO:0000256" key="4">
    <source>
        <dbReference type="ARBA" id="ARBA00023136"/>
    </source>
</evidence>
<accession>A0A7J0E6Y8</accession>
<comment type="subcellular location">
    <subcellularLocation>
        <location evidence="1">Membrane</location>
        <topology evidence="1">Single-pass type II membrane protein</topology>
    </subcellularLocation>
</comment>
<name>A0A7J0E6Y8_9ERIC</name>
<dbReference type="PANTHER" id="PTHR45719">
    <property type="entry name" value="GLYCOSYLTRANSFERASE"/>
    <property type="match status" value="1"/>
</dbReference>
<evidence type="ECO:0000313" key="6">
    <source>
        <dbReference type="EMBL" id="GFY81427.1"/>
    </source>
</evidence>